<protein>
    <submittedName>
        <fullName evidence="2">Uncharacterized protein</fullName>
    </submittedName>
</protein>
<accession>A0A0B6YKY2</accession>
<reference evidence="2" key="1">
    <citation type="submission" date="2014-12" db="EMBL/GenBank/DDBJ databases">
        <title>Insight into the proteome of Arion vulgaris.</title>
        <authorList>
            <person name="Aradska J."/>
            <person name="Bulat T."/>
            <person name="Smidak R."/>
            <person name="Sarate P."/>
            <person name="Gangsoo J."/>
            <person name="Sialana F."/>
            <person name="Bilban M."/>
            <person name="Lubec G."/>
        </authorList>
    </citation>
    <scope>NUCLEOTIDE SEQUENCE</scope>
    <source>
        <tissue evidence="2">Skin</tissue>
    </source>
</reference>
<proteinExistence type="predicted"/>
<dbReference type="EMBL" id="HACG01010008">
    <property type="protein sequence ID" value="CEK56873.1"/>
    <property type="molecule type" value="Transcribed_RNA"/>
</dbReference>
<evidence type="ECO:0000256" key="1">
    <source>
        <dbReference type="SAM" id="MobiDB-lite"/>
    </source>
</evidence>
<sequence>VVIDDSDTDEDITNVTDKDGDKQLKDQSVVCETACEKIYSSTVSVNLNNTVEDNSLNMEVEEINNETESSFPKHCEQSILDETLNTAVDTDPKVAVSSNSETDIHIASNVQNSEISSSSWHIVDASATWDDDSAGEFELLELHVDDETPPAENIGRSSLKLI</sequence>
<gene>
    <name evidence="2" type="primary">ORF28727</name>
</gene>
<organism evidence="2">
    <name type="scientific">Arion vulgaris</name>
    <dbReference type="NCBI Taxonomy" id="1028688"/>
    <lineage>
        <taxon>Eukaryota</taxon>
        <taxon>Metazoa</taxon>
        <taxon>Spiralia</taxon>
        <taxon>Lophotrochozoa</taxon>
        <taxon>Mollusca</taxon>
        <taxon>Gastropoda</taxon>
        <taxon>Heterobranchia</taxon>
        <taxon>Euthyneura</taxon>
        <taxon>Panpulmonata</taxon>
        <taxon>Eupulmonata</taxon>
        <taxon>Stylommatophora</taxon>
        <taxon>Helicina</taxon>
        <taxon>Arionoidea</taxon>
        <taxon>Arionidae</taxon>
        <taxon>Arion</taxon>
    </lineage>
</organism>
<evidence type="ECO:0000313" key="2">
    <source>
        <dbReference type="EMBL" id="CEK56873.1"/>
    </source>
</evidence>
<feature type="non-terminal residue" evidence="2">
    <location>
        <position position="1"/>
    </location>
</feature>
<feature type="region of interest" description="Disordered" evidence="1">
    <location>
        <begin position="1"/>
        <end position="20"/>
    </location>
</feature>
<feature type="non-terminal residue" evidence="2">
    <location>
        <position position="162"/>
    </location>
</feature>
<name>A0A0B6YKY2_9EUPU</name>
<feature type="compositionally biased region" description="Acidic residues" evidence="1">
    <location>
        <begin position="1"/>
        <end position="12"/>
    </location>
</feature>
<dbReference type="AlphaFoldDB" id="A0A0B6YKY2"/>